<dbReference type="Gene3D" id="1.25.50.20">
    <property type="match status" value="1"/>
</dbReference>
<evidence type="ECO:0000256" key="6">
    <source>
        <dbReference type="ARBA" id="ARBA00022833"/>
    </source>
</evidence>
<dbReference type="PRINTS" id="PR00756">
    <property type="entry name" value="ALADIPTASE"/>
</dbReference>
<evidence type="ECO:0000313" key="12">
    <source>
        <dbReference type="Proteomes" id="UP000694865"/>
    </source>
</evidence>
<dbReference type="InterPro" id="IPR034016">
    <property type="entry name" value="M1_APN-typ"/>
</dbReference>
<dbReference type="Proteomes" id="UP000694865">
    <property type="component" value="Unplaced"/>
</dbReference>
<dbReference type="Gene3D" id="2.60.40.1730">
    <property type="entry name" value="tricorn interacting facor f3 domain"/>
    <property type="match status" value="1"/>
</dbReference>
<evidence type="ECO:0000259" key="9">
    <source>
        <dbReference type="Pfam" id="PF01433"/>
    </source>
</evidence>
<dbReference type="Gene3D" id="3.30.70.1820">
    <property type="entry name" value="L1 transposable element, RRM domain"/>
    <property type="match status" value="1"/>
</dbReference>
<evidence type="ECO:0000256" key="4">
    <source>
        <dbReference type="ARBA" id="ARBA00022723"/>
    </source>
</evidence>
<dbReference type="SUPFAM" id="SSF63737">
    <property type="entry name" value="Leukotriene A4 hydrolase N-terminal domain"/>
    <property type="match status" value="1"/>
</dbReference>
<proteinExistence type="inferred from homology"/>
<keyword evidence="8" id="KW-0812">Transmembrane</keyword>
<comment type="cofactor">
    <cofactor evidence="1">
        <name>Zn(2+)</name>
        <dbReference type="ChEBI" id="CHEBI:29105"/>
    </cofactor>
</comment>
<dbReference type="InterPro" id="IPR027268">
    <property type="entry name" value="Peptidase_M4/M1_CTD_sf"/>
</dbReference>
<name>A0ABM0GVQ8_SACKO</name>
<organism evidence="12 13">
    <name type="scientific">Saccoglossus kowalevskii</name>
    <name type="common">Acorn worm</name>
    <dbReference type="NCBI Taxonomy" id="10224"/>
    <lineage>
        <taxon>Eukaryota</taxon>
        <taxon>Metazoa</taxon>
        <taxon>Hemichordata</taxon>
        <taxon>Enteropneusta</taxon>
        <taxon>Harrimaniidae</taxon>
        <taxon>Saccoglossus</taxon>
    </lineage>
</organism>
<accession>A0ABM0GVQ8</accession>
<evidence type="ECO:0000256" key="5">
    <source>
        <dbReference type="ARBA" id="ARBA00022801"/>
    </source>
</evidence>
<keyword evidence="8" id="KW-1133">Transmembrane helix</keyword>
<feature type="transmembrane region" description="Helical" evidence="8">
    <location>
        <begin position="157"/>
        <end position="180"/>
    </location>
</feature>
<feature type="domain" description="Aminopeptidase N-like N-terminal" evidence="11">
    <location>
        <begin position="218"/>
        <end position="414"/>
    </location>
</feature>
<dbReference type="InterPro" id="IPR042097">
    <property type="entry name" value="Aminopeptidase_N-like_N_sf"/>
</dbReference>
<evidence type="ECO:0000313" key="13">
    <source>
        <dbReference type="RefSeq" id="XP_002738376.1"/>
    </source>
</evidence>
<evidence type="ECO:0000259" key="10">
    <source>
        <dbReference type="Pfam" id="PF11838"/>
    </source>
</evidence>
<dbReference type="CDD" id="cd09601">
    <property type="entry name" value="M1_APN-Q_like"/>
    <property type="match status" value="1"/>
</dbReference>
<keyword evidence="3" id="KW-0645">Protease</keyword>
<evidence type="ECO:0000256" key="7">
    <source>
        <dbReference type="ARBA" id="ARBA00023049"/>
    </source>
</evidence>
<dbReference type="InterPro" id="IPR024571">
    <property type="entry name" value="ERAP1-like_C_dom"/>
</dbReference>
<dbReference type="Pfam" id="PF11838">
    <property type="entry name" value="ERAP1_C"/>
    <property type="match status" value="1"/>
</dbReference>
<dbReference type="InterPro" id="IPR045357">
    <property type="entry name" value="Aminopeptidase_N-like_N"/>
</dbReference>
<evidence type="ECO:0000256" key="1">
    <source>
        <dbReference type="ARBA" id="ARBA00001947"/>
    </source>
</evidence>
<sequence>MENAGDKMKAHMLRNNLIFHGIPQSGLETWEQTEELLCGFITDKLDIDGSQIEFQIVHRLTYARSRPQPIIGKFLRYKQRDEVLRAAQKVLQQTTLIPVLRSTALLKEFAFTSRPETIPSKELVKSFDSDFITMVYNVYDGGTEEEKPKNGCFVTKTAGILIFVVVVLILIGAVLMAYYIPQSSCDDGETEDGVPMPDATVTEEPSIEFDGLLPDTLVPYHYRVKLKPYLDEELDGEDWKKLDGETSIYISCIKNTNEIKVHHRLMTISTYEVRDEDGNEIAVTSTEIDNMYAWFIMYTSEDLLAGRNYSLHFVYQGTVDQADIRGFYYSSYMENDIETPFVATHFEPTRARDAFPSFDEPHLKATFDTILVHRTAGVSYERIALSNMENIKNVTDGDWNEAHFATSVKMSTYLNCYVIGEFVCKENSNRTRYQFRVWSRPSTINSTQYSLDIGMDTLTYFEHLFGVDYNLAKMDMVALTAFSPGAMENWGLILYRETRMLYPWEDYKTPATKKGVALIVGHEILHQWCGNYVTMIWWDHIWLNEGFASYFQHDSADYVEPQYHFFDQFFLEDETYSAMQVDQDGSSRPMITPVGFYEEIRSLFDRISYEKGAAIIMMMKSFLGEDVMMEGIRNYIKDNLFSNVHTDDLWQALSEVSPYNMKQIMDTWTLQMGYPVVNVNRVDDVVTADQEHFLVAPYDEVEDDEYTNKGYKWYVPLTYTHQGEKEYINPGMVWMNQDSATIEFTNIDEEHWYLVNINHTAYIRVNYDAENWEKLIKQLNESFEVFPIRSRSALISDAFILGEAQQLDNVIAVRLMEYLYKEDQYLPWDTCISGQYYTLYSLWRTTTYGRWEKYLRYLLSPSYDDLGWDFEYTYSEGNEVEYYRQLTTVRAACFYNHVECAGNATSLYHQWMASPDDDNPIEPNMRHSAYCTSIRLGSHEEWQFAFERQKDDEDEGGRLRSAMACSRDPWVLVGYMETSLDENSGLSPLTTIGYVRDNSGLGFNLAWDFTLDNFNDLHALYETSAYGLVFSFAVKMNTQEDLDSLMSFGSTHYDMPGEAAVGFYEAIKMVKNNINWTDRNAEDIENFLFEVTSRIP</sequence>
<evidence type="ECO:0000256" key="2">
    <source>
        <dbReference type="ARBA" id="ARBA00010136"/>
    </source>
</evidence>
<evidence type="ECO:0000256" key="3">
    <source>
        <dbReference type="ARBA" id="ARBA00022670"/>
    </source>
</evidence>
<dbReference type="Pfam" id="PF17900">
    <property type="entry name" value="Peptidase_M1_N"/>
    <property type="match status" value="1"/>
</dbReference>
<dbReference type="SUPFAM" id="SSF55486">
    <property type="entry name" value="Metalloproteases ('zincins'), catalytic domain"/>
    <property type="match status" value="1"/>
</dbReference>
<feature type="domain" description="Peptidase M1 membrane alanine aminopeptidase" evidence="9">
    <location>
        <begin position="449"/>
        <end position="668"/>
    </location>
</feature>
<dbReference type="InterPro" id="IPR001930">
    <property type="entry name" value="Peptidase_M1"/>
</dbReference>
<keyword evidence="12" id="KW-1185">Reference proteome</keyword>
<keyword evidence="4" id="KW-0479">Metal-binding</keyword>
<keyword evidence="6" id="KW-0862">Zinc</keyword>
<keyword evidence="8" id="KW-0472">Membrane</keyword>
<dbReference type="InterPro" id="IPR014782">
    <property type="entry name" value="Peptidase_M1_dom"/>
</dbReference>
<evidence type="ECO:0000256" key="8">
    <source>
        <dbReference type="SAM" id="Phobius"/>
    </source>
</evidence>
<dbReference type="Gene3D" id="2.60.40.1910">
    <property type="match status" value="1"/>
</dbReference>
<feature type="domain" description="ERAP1-like C-terminal" evidence="10">
    <location>
        <begin position="752"/>
        <end position="1057"/>
    </location>
</feature>
<reference evidence="13" key="1">
    <citation type="submission" date="2025-08" db="UniProtKB">
        <authorList>
            <consortium name="RefSeq"/>
        </authorList>
    </citation>
    <scope>IDENTIFICATION</scope>
    <source>
        <tissue evidence="13">Testes</tissue>
    </source>
</reference>
<dbReference type="PANTHER" id="PTHR11533:SF301">
    <property type="entry name" value="AMINOPEPTIDASE"/>
    <property type="match status" value="1"/>
</dbReference>
<dbReference type="Pfam" id="PF01433">
    <property type="entry name" value="Peptidase_M1"/>
    <property type="match status" value="1"/>
</dbReference>
<gene>
    <name evidence="13" type="primary">LOC100372985</name>
</gene>
<comment type="similarity">
    <text evidence="2">Belongs to the peptidase M1 family.</text>
</comment>
<protein>
    <submittedName>
        <fullName evidence="13">Aminopeptidase N-like</fullName>
    </submittedName>
</protein>
<dbReference type="Gene3D" id="1.10.390.10">
    <property type="entry name" value="Neutral Protease Domain 2"/>
    <property type="match status" value="1"/>
</dbReference>
<dbReference type="InterPro" id="IPR050344">
    <property type="entry name" value="Peptidase_M1_aminopeptidases"/>
</dbReference>
<dbReference type="RefSeq" id="XP_002738376.1">
    <property type="nucleotide sequence ID" value="XM_002738330.2"/>
</dbReference>
<keyword evidence="5" id="KW-0378">Hydrolase</keyword>
<evidence type="ECO:0000259" key="11">
    <source>
        <dbReference type="Pfam" id="PF17900"/>
    </source>
</evidence>
<dbReference type="PANTHER" id="PTHR11533">
    <property type="entry name" value="PROTEASE M1 ZINC METALLOPROTEASE"/>
    <property type="match status" value="1"/>
</dbReference>
<dbReference type="GeneID" id="100372985"/>
<keyword evidence="7" id="KW-0482">Metalloprotease</keyword>